<dbReference type="GO" id="GO:0005886">
    <property type="term" value="C:plasma membrane"/>
    <property type="evidence" value="ECO:0007669"/>
    <property type="project" value="TreeGrafter"/>
</dbReference>
<keyword evidence="9" id="KW-1185">Reference proteome</keyword>
<dbReference type="Proteomes" id="UP000724874">
    <property type="component" value="Unassembled WGS sequence"/>
</dbReference>
<keyword evidence="2" id="KW-0813">Transport</keyword>
<dbReference type="PANTHER" id="PTHR23501">
    <property type="entry name" value="MAJOR FACILITATOR SUPERFAMILY"/>
    <property type="match status" value="1"/>
</dbReference>
<feature type="region of interest" description="Disordered" evidence="6">
    <location>
        <begin position="199"/>
        <end position="230"/>
    </location>
</feature>
<evidence type="ECO:0000313" key="8">
    <source>
        <dbReference type="EMBL" id="KAF8891097.1"/>
    </source>
</evidence>
<comment type="subcellular location">
    <subcellularLocation>
        <location evidence="1">Endomembrane system</location>
        <topology evidence="1">Multi-pass membrane protein</topology>
    </subcellularLocation>
</comment>
<evidence type="ECO:0000256" key="2">
    <source>
        <dbReference type="ARBA" id="ARBA00022448"/>
    </source>
</evidence>
<evidence type="ECO:0000256" key="1">
    <source>
        <dbReference type="ARBA" id="ARBA00004127"/>
    </source>
</evidence>
<dbReference type="PANTHER" id="PTHR23501:SF191">
    <property type="entry name" value="VACUOLAR BASIC AMINO ACID TRANSPORTER 4"/>
    <property type="match status" value="1"/>
</dbReference>
<dbReference type="AlphaFoldDB" id="A0A9P5NLJ4"/>
<keyword evidence="5 7" id="KW-0472">Membrane</keyword>
<dbReference type="SUPFAM" id="SSF103473">
    <property type="entry name" value="MFS general substrate transporter"/>
    <property type="match status" value="1"/>
</dbReference>
<comment type="caution">
    <text evidence="8">The sequence shown here is derived from an EMBL/GenBank/DDBJ whole genome shotgun (WGS) entry which is preliminary data.</text>
</comment>
<keyword evidence="3 7" id="KW-0812">Transmembrane</keyword>
<evidence type="ECO:0000256" key="5">
    <source>
        <dbReference type="ARBA" id="ARBA00023136"/>
    </source>
</evidence>
<proteinExistence type="predicted"/>
<name>A0A9P5NLJ4_GYMJU</name>
<feature type="transmembrane region" description="Helical" evidence="7">
    <location>
        <begin position="34"/>
        <end position="54"/>
    </location>
</feature>
<dbReference type="GO" id="GO:0012505">
    <property type="term" value="C:endomembrane system"/>
    <property type="evidence" value="ECO:0007669"/>
    <property type="project" value="UniProtKB-SubCell"/>
</dbReference>
<keyword evidence="4 7" id="KW-1133">Transmembrane helix</keyword>
<dbReference type="OrthoDB" id="3437016at2759"/>
<evidence type="ECO:0000256" key="6">
    <source>
        <dbReference type="SAM" id="MobiDB-lite"/>
    </source>
</evidence>
<feature type="compositionally biased region" description="Low complexity" evidence="6">
    <location>
        <begin position="206"/>
        <end position="222"/>
    </location>
</feature>
<evidence type="ECO:0000256" key="7">
    <source>
        <dbReference type="SAM" id="Phobius"/>
    </source>
</evidence>
<sequence>MLSSASTAGLHLLPNSVCISGGSLFAGWMMKRYAHYKAMNMIFGILPFFAAVLMTQMREDSNQAHLWLTIMPLGFGNAVVLQTMYIALVSNLPESQMAVGTGFVQLLRGLGQVGGLAAASAIFQSRLNTELHAKFPGGNEELIRKIQHSARLVANLPPDTQRLARDAYAASLKSVFILAASASFLAYITRLPIPDKNLEDTRPIGSMESDNDVSSSASDTSSNFEEIRDDEDKIVRPRRLFS</sequence>
<evidence type="ECO:0000313" key="9">
    <source>
        <dbReference type="Proteomes" id="UP000724874"/>
    </source>
</evidence>
<dbReference type="GO" id="GO:0015174">
    <property type="term" value="F:basic amino acid transmembrane transporter activity"/>
    <property type="evidence" value="ECO:0007669"/>
    <property type="project" value="TreeGrafter"/>
</dbReference>
<evidence type="ECO:0000256" key="3">
    <source>
        <dbReference type="ARBA" id="ARBA00022692"/>
    </source>
</evidence>
<organism evidence="8 9">
    <name type="scientific">Gymnopilus junonius</name>
    <name type="common">Spectacular rustgill mushroom</name>
    <name type="synonym">Gymnopilus spectabilis subsp. junonius</name>
    <dbReference type="NCBI Taxonomy" id="109634"/>
    <lineage>
        <taxon>Eukaryota</taxon>
        <taxon>Fungi</taxon>
        <taxon>Dikarya</taxon>
        <taxon>Basidiomycota</taxon>
        <taxon>Agaricomycotina</taxon>
        <taxon>Agaricomycetes</taxon>
        <taxon>Agaricomycetidae</taxon>
        <taxon>Agaricales</taxon>
        <taxon>Agaricineae</taxon>
        <taxon>Hymenogastraceae</taxon>
        <taxon>Gymnopilus</taxon>
    </lineage>
</organism>
<dbReference type="EMBL" id="JADNYJ010000073">
    <property type="protein sequence ID" value="KAF8891097.1"/>
    <property type="molecule type" value="Genomic_DNA"/>
</dbReference>
<feature type="transmembrane region" description="Helical" evidence="7">
    <location>
        <begin position="66"/>
        <end position="88"/>
    </location>
</feature>
<dbReference type="InterPro" id="IPR036259">
    <property type="entry name" value="MFS_trans_sf"/>
</dbReference>
<gene>
    <name evidence="8" type="ORF">CPB84DRAFT_1784408</name>
</gene>
<dbReference type="GO" id="GO:0000329">
    <property type="term" value="C:fungal-type vacuole membrane"/>
    <property type="evidence" value="ECO:0007669"/>
    <property type="project" value="TreeGrafter"/>
</dbReference>
<dbReference type="Gene3D" id="1.20.1250.20">
    <property type="entry name" value="MFS general substrate transporter like domains"/>
    <property type="match status" value="1"/>
</dbReference>
<reference evidence="8" key="1">
    <citation type="submission" date="2020-11" db="EMBL/GenBank/DDBJ databases">
        <authorList>
            <consortium name="DOE Joint Genome Institute"/>
            <person name="Ahrendt S."/>
            <person name="Riley R."/>
            <person name="Andreopoulos W."/>
            <person name="LaButti K."/>
            <person name="Pangilinan J."/>
            <person name="Ruiz-duenas F.J."/>
            <person name="Barrasa J.M."/>
            <person name="Sanchez-Garcia M."/>
            <person name="Camarero S."/>
            <person name="Miyauchi S."/>
            <person name="Serrano A."/>
            <person name="Linde D."/>
            <person name="Babiker R."/>
            <person name="Drula E."/>
            <person name="Ayuso-Fernandez I."/>
            <person name="Pacheco R."/>
            <person name="Padilla G."/>
            <person name="Ferreira P."/>
            <person name="Barriuso J."/>
            <person name="Kellner H."/>
            <person name="Castanera R."/>
            <person name="Alfaro M."/>
            <person name="Ramirez L."/>
            <person name="Pisabarro A.G."/>
            <person name="Kuo A."/>
            <person name="Tritt A."/>
            <person name="Lipzen A."/>
            <person name="He G."/>
            <person name="Yan M."/>
            <person name="Ng V."/>
            <person name="Cullen D."/>
            <person name="Martin F."/>
            <person name="Rosso M.-N."/>
            <person name="Henrissat B."/>
            <person name="Hibbett D."/>
            <person name="Martinez A.T."/>
            <person name="Grigoriev I.V."/>
        </authorList>
    </citation>
    <scope>NUCLEOTIDE SEQUENCE</scope>
    <source>
        <strain evidence="8">AH 44721</strain>
    </source>
</reference>
<protein>
    <submittedName>
        <fullName evidence="8">Uncharacterized protein</fullName>
    </submittedName>
</protein>
<evidence type="ECO:0000256" key="4">
    <source>
        <dbReference type="ARBA" id="ARBA00022989"/>
    </source>
</evidence>
<accession>A0A9P5NLJ4</accession>